<accession>A0ABR2MWG8</accession>
<name>A0ABR2MWG8_9ASPA</name>
<comment type="caution">
    <text evidence="2">The sequence shown here is derived from an EMBL/GenBank/DDBJ whole genome shotgun (WGS) entry which is preliminary data.</text>
</comment>
<dbReference type="InterPro" id="IPR050381">
    <property type="entry name" value="SLX1_endonuclease"/>
</dbReference>
<evidence type="ECO:0008006" key="4">
    <source>
        <dbReference type="Google" id="ProtNLM"/>
    </source>
</evidence>
<dbReference type="PANTHER" id="PTHR20208:SF13">
    <property type="entry name" value="STRUCTURE-SPECIFIC ENDONUCLEASE SUBUNIT SLX1"/>
    <property type="match status" value="1"/>
</dbReference>
<evidence type="ECO:0000313" key="3">
    <source>
        <dbReference type="Proteomes" id="UP001412067"/>
    </source>
</evidence>
<gene>
    <name evidence="2" type="ORF">KSP40_PGU004415</name>
</gene>
<feature type="region of interest" description="Disordered" evidence="1">
    <location>
        <begin position="1"/>
        <end position="46"/>
    </location>
</feature>
<organism evidence="2 3">
    <name type="scientific">Platanthera guangdongensis</name>
    <dbReference type="NCBI Taxonomy" id="2320717"/>
    <lineage>
        <taxon>Eukaryota</taxon>
        <taxon>Viridiplantae</taxon>
        <taxon>Streptophyta</taxon>
        <taxon>Embryophyta</taxon>
        <taxon>Tracheophyta</taxon>
        <taxon>Spermatophyta</taxon>
        <taxon>Magnoliopsida</taxon>
        <taxon>Liliopsida</taxon>
        <taxon>Asparagales</taxon>
        <taxon>Orchidaceae</taxon>
        <taxon>Orchidoideae</taxon>
        <taxon>Orchideae</taxon>
        <taxon>Orchidinae</taxon>
        <taxon>Platanthera</taxon>
    </lineage>
</organism>
<evidence type="ECO:0000313" key="2">
    <source>
        <dbReference type="EMBL" id="KAK8968520.1"/>
    </source>
</evidence>
<reference evidence="2 3" key="1">
    <citation type="journal article" date="2022" name="Nat. Plants">
        <title>Genomes of leafy and leafless Platanthera orchids illuminate the evolution of mycoheterotrophy.</title>
        <authorList>
            <person name="Li M.H."/>
            <person name="Liu K.W."/>
            <person name="Li Z."/>
            <person name="Lu H.C."/>
            <person name="Ye Q.L."/>
            <person name="Zhang D."/>
            <person name="Wang J.Y."/>
            <person name="Li Y.F."/>
            <person name="Zhong Z.M."/>
            <person name="Liu X."/>
            <person name="Yu X."/>
            <person name="Liu D.K."/>
            <person name="Tu X.D."/>
            <person name="Liu B."/>
            <person name="Hao Y."/>
            <person name="Liao X.Y."/>
            <person name="Jiang Y.T."/>
            <person name="Sun W.H."/>
            <person name="Chen J."/>
            <person name="Chen Y.Q."/>
            <person name="Ai Y."/>
            <person name="Zhai J.W."/>
            <person name="Wu S.S."/>
            <person name="Zhou Z."/>
            <person name="Hsiao Y.Y."/>
            <person name="Wu W.L."/>
            <person name="Chen Y.Y."/>
            <person name="Lin Y.F."/>
            <person name="Hsu J.L."/>
            <person name="Li C.Y."/>
            <person name="Wang Z.W."/>
            <person name="Zhao X."/>
            <person name="Zhong W.Y."/>
            <person name="Ma X.K."/>
            <person name="Ma L."/>
            <person name="Huang J."/>
            <person name="Chen G.Z."/>
            <person name="Huang M.Z."/>
            <person name="Huang L."/>
            <person name="Peng D.H."/>
            <person name="Luo Y.B."/>
            <person name="Zou S.Q."/>
            <person name="Chen S.P."/>
            <person name="Lan S."/>
            <person name="Tsai W.C."/>
            <person name="Van de Peer Y."/>
            <person name="Liu Z.J."/>
        </authorList>
    </citation>
    <scope>NUCLEOTIDE SEQUENCE [LARGE SCALE GENOMIC DNA]</scope>
    <source>
        <strain evidence="2">Lor288</strain>
    </source>
</reference>
<keyword evidence="3" id="KW-1185">Reference proteome</keyword>
<dbReference type="PANTHER" id="PTHR20208">
    <property type="entry name" value="STRUCTURE-SPECIFIC ENDONUCLEASE SUBUNIT SLX1"/>
    <property type="match status" value="1"/>
</dbReference>
<feature type="compositionally biased region" description="Low complexity" evidence="1">
    <location>
        <begin position="15"/>
        <end position="32"/>
    </location>
</feature>
<dbReference type="Proteomes" id="UP001412067">
    <property type="component" value="Unassembled WGS sequence"/>
</dbReference>
<dbReference type="EMBL" id="JBBWWR010000004">
    <property type="protein sequence ID" value="KAK8968520.1"/>
    <property type="molecule type" value="Genomic_DNA"/>
</dbReference>
<evidence type="ECO:0000256" key="1">
    <source>
        <dbReference type="SAM" id="MobiDB-lite"/>
    </source>
</evidence>
<protein>
    <recommendedName>
        <fullName evidence="4">GIY-YIG homing endonuclease</fullName>
    </recommendedName>
</protein>
<sequence length="173" mass="18938">MRISERFPSRKSRLISPSKISSQTASPSSPASVKSPGGLRRGGGKGGEPTWSVYLIVSSQLPRTYVGVTTNLFRRCSTEAQFGTTVAVMNVVAMNQSFIRRKMTSDDKCDDNPRKDKGKEKLMHNGELKGGAKASSAGRPWSLACLIQGFKDRSEGTLVLFLYKFLEFVGQLV</sequence>
<proteinExistence type="predicted"/>